<keyword evidence="6 8" id="KW-0408">Iron</keyword>
<evidence type="ECO:0000256" key="1">
    <source>
        <dbReference type="ARBA" id="ARBA00001966"/>
    </source>
</evidence>
<keyword evidence="3" id="KW-0004">4Fe-4S</keyword>
<dbReference type="SUPFAM" id="SSF54862">
    <property type="entry name" value="4Fe-4S ferredoxins"/>
    <property type="match status" value="1"/>
</dbReference>
<evidence type="ECO:0000256" key="4">
    <source>
        <dbReference type="ARBA" id="ARBA00022723"/>
    </source>
</evidence>
<comment type="cofactor">
    <cofactor evidence="1">
        <name>[4Fe-4S] cluster</name>
        <dbReference type="ChEBI" id="CHEBI:49883"/>
    </cofactor>
</comment>
<dbReference type="EMBL" id="CP049889">
    <property type="protein sequence ID" value="QIK52545.1"/>
    <property type="molecule type" value="Genomic_DNA"/>
</dbReference>
<dbReference type="Gene3D" id="3.30.70.20">
    <property type="match status" value="1"/>
</dbReference>
<dbReference type="GO" id="GO:0051539">
    <property type="term" value="F:4 iron, 4 sulfur cluster binding"/>
    <property type="evidence" value="ECO:0007669"/>
    <property type="project" value="UniProtKB-KW"/>
</dbReference>
<gene>
    <name evidence="10" type="ORF">G7058_11075</name>
</gene>
<dbReference type="Pfam" id="PF13370">
    <property type="entry name" value="Fer4_13"/>
    <property type="match status" value="1"/>
</dbReference>
<dbReference type="InterPro" id="IPR017896">
    <property type="entry name" value="4Fe4S_Fe-S-bd"/>
</dbReference>
<dbReference type="AlphaFoldDB" id="A0A6G7WJW6"/>
<proteinExistence type="predicted"/>
<evidence type="ECO:0000256" key="2">
    <source>
        <dbReference type="ARBA" id="ARBA00022448"/>
    </source>
</evidence>
<keyword evidence="4 8" id="KW-0479">Metal-binding</keyword>
<keyword evidence="7 8" id="KW-0411">Iron-sulfur</keyword>
<dbReference type="PANTHER" id="PTHR39163:SF1">
    <property type="entry name" value="FERREDOXIN"/>
    <property type="match status" value="1"/>
</dbReference>
<evidence type="ECO:0000256" key="5">
    <source>
        <dbReference type="ARBA" id="ARBA00022982"/>
    </source>
</evidence>
<dbReference type="PANTHER" id="PTHR39163">
    <property type="entry name" value="FERREDOXIN"/>
    <property type="match status" value="1"/>
</dbReference>
<evidence type="ECO:0000313" key="11">
    <source>
        <dbReference type="Proteomes" id="UP000501830"/>
    </source>
</evidence>
<dbReference type="GO" id="GO:0009055">
    <property type="term" value="F:electron transfer activity"/>
    <property type="evidence" value="ECO:0007669"/>
    <property type="project" value="UniProtKB-UniRule"/>
</dbReference>
<evidence type="ECO:0000256" key="6">
    <source>
        <dbReference type="ARBA" id="ARBA00023004"/>
    </source>
</evidence>
<dbReference type="PRINTS" id="PR00352">
    <property type="entry name" value="3FE4SFRDOXIN"/>
</dbReference>
<reference evidence="10 11" key="1">
    <citation type="journal article" date="2017" name="Int. J. Syst. Evol. Microbiol.">
        <title>Jeotgalibaca porci sp. nov. and Jeotgalibaca arthritidis sp. nov., isolated from pigs, and emended description of the genus Jeotgalibaca.</title>
        <authorList>
            <person name="Zamora L."/>
            <person name="Perez-Sancho M."/>
            <person name="Dominguez L."/>
            <person name="Fernandez-Garayzabal J.F."/>
            <person name="Vela A.I."/>
        </authorList>
    </citation>
    <scope>NUCLEOTIDE SEQUENCE [LARGE SCALE GENOMIC DNA]</scope>
    <source>
        <strain evidence="10 11">CCUG 69148</strain>
    </source>
</reference>
<dbReference type="InterPro" id="IPR052395">
    <property type="entry name" value="ET_Ferredoxin"/>
</dbReference>
<evidence type="ECO:0000259" key="9">
    <source>
        <dbReference type="PROSITE" id="PS51379"/>
    </source>
</evidence>
<dbReference type="KEGG" id="jpo:G7058_11075"/>
<evidence type="ECO:0000313" key="10">
    <source>
        <dbReference type="EMBL" id="QIK52545.1"/>
    </source>
</evidence>
<dbReference type="RefSeq" id="WP_166063579.1">
    <property type="nucleotide sequence ID" value="NZ_CP049889.1"/>
</dbReference>
<evidence type="ECO:0000256" key="7">
    <source>
        <dbReference type="ARBA" id="ARBA00023014"/>
    </source>
</evidence>
<keyword evidence="2 8" id="KW-0813">Transport</keyword>
<keyword evidence="11" id="KW-1185">Reference proteome</keyword>
<dbReference type="GeneID" id="94553830"/>
<evidence type="ECO:0000256" key="8">
    <source>
        <dbReference type="RuleBase" id="RU368020"/>
    </source>
</evidence>
<feature type="domain" description="4Fe-4S ferredoxin-type" evidence="9">
    <location>
        <begin position="2"/>
        <end position="30"/>
    </location>
</feature>
<comment type="function">
    <text evidence="8">Ferredoxins are iron-sulfur proteins that transfer electrons in a wide variety of metabolic reactions.</text>
</comment>
<name>A0A6G7WJW6_9LACT</name>
<keyword evidence="5 8" id="KW-0249">Electron transport</keyword>
<evidence type="ECO:0000256" key="3">
    <source>
        <dbReference type="ARBA" id="ARBA00022485"/>
    </source>
</evidence>
<dbReference type="PROSITE" id="PS51379">
    <property type="entry name" value="4FE4S_FER_2"/>
    <property type="match status" value="1"/>
</dbReference>
<sequence length="74" mass="8275">MHYTKIERESCIACGLCQLIAPNLYEYDENGIAYTVQDNNAGITPISEDEFDSFKKAYTSCPTGAIKRSTTPFE</sequence>
<organism evidence="10 11">
    <name type="scientific">Jeotgalibaca porci</name>
    <dbReference type="NCBI Taxonomy" id="1868793"/>
    <lineage>
        <taxon>Bacteria</taxon>
        <taxon>Bacillati</taxon>
        <taxon>Bacillota</taxon>
        <taxon>Bacilli</taxon>
        <taxon>Lactobacillales</taxon>
        <taxon>Carnobacteriaceae</taxon>
        <taxon>Jeotgalibaca</taxon>
    </lineage>
</organism>
<dbReference type="GO" id="GO:0005506">
    <property type="term" value="F:iron ion binding"/>
    <property type="evidence" value="ECO:0007669"/>
    <property type="project" value="UniProtKB-UniRule"/>
</dbReference>
<accession>A0A6G7WJW6</accession>
<dbReference type="Proteomes" id="UP000501830">
    <property type="component" value="Chromosome"/>
</dbReference>
<protein>
    <recommendedName>
        <fullName evidence="8">Ferredoxin</fullName>
    </recommendedName>
</protein>
<dbReference type="InterPro" id="IPR001080">
    <property type="entry name" value="3Fe4S_ferredoxin"/>
</dbReference>